<feature type="transmembrane region" description="Helical" evidence="6">
    <location>
        <begin position="104"/>
        <end position="121"/>
    </location>
</feature>
<feature type="transmembrane region" description="Helical" evidence="6">
    <location>
        <begin position="258"/>
        <end position="278"/>
    </location>
</feature>
<dbReference type="Proteomes" id="UP001296776">
    <property type="component" value="Unassembled WGS sequence"/>
</dbReference>
<dbReference type="EMBL" id="NRSJ01000040">
    <property type="protein sequence ID" value="MBK1706367.1"/>
    <property type="molecule type" value="Genomic_DNA"/>
</dbReference>
<dbReference type="GO" id="GO:0016020">
    <property type="term" value="C:membrane"/>
    <property type="evidence" value="ECO:0007669"/>
    <property type="project" value="UniProtKB-SubCell"/>
</dbReference>
<gene>
    <name evidence="8" type="ORF">CKO40_17885</name>
</gene>
<feature type="transmembrane region" description="Helical" evidence="6">
    <location>
        <begin position="235"/>
        <end position="251"/>
    </location>
</feature>
<dbReference type="InterPro" id="IPR007016">
    <property type="entry name" value="O-antigen_ligase-rel_domated"/>
</dbReference>
<comment type="subcellular location">
    <subcellularLocation>
        <location evidence="1">Membrane</location>
        <topology evidence="1">Multi-pass membrane protein</topology>
    </subcellularLocation>
</comment>
<evidence type="ECO:0000256" key="4">
    <source>
        <dbReference type="ARBA" id="ARBA00023136"/>
    </source>
</evidence>
<dbReference type="PANTHER" id="PTHR37422">
    <property type="entry name" value="TEICHURONIC ACID BIOSYNTHESIS PROTEIN TUAE"/>
    <property type="match status" value="1"/>
</dbReference>
<dbReference type="RefSeq" id="WP_200347820.1">
    <property type="nucleotide sequence ID" value="NZ_NRSJ01000040.1"/>
</dbReference>
<dbReference type="Pfam" id="PF04932">
    <property type="entry name" value="Wzy_C"/>
    <property type="match status" value="1"/>
</dbReference>
<accession>A0AAJ0U703</accession>
<evidence type="ECO:0000313" key="9">
    <source>
        <dbReference type="Proteomes" id="UP001296776"/>
    </source>
</evidence>
<evidence type="ECO:0000256" key="2">
    <source>
        <dbReference type="ARBA" id="ARBA00022692"/>
    </source>
</evidence>
<feature type="transmembrane region" description="Helical" evidence="6">
    <location>
        <begin position="35"/>
        <end position="65"/>
    </location>
</feature>
<proteinExistence type="predicted"/>
<evidence type="ECO:0000256" key="6">
    <source>
        <dbReference type="SAM" id="Phobius"/>
    </source>
</evidence>
<feature type="domain" description="O-antigen ligase-related" evidence="7">
    <location>
        <begin position="223"/>
        <end position="364"/>
    </location>
</feature>
<evidence type="ECO:0000256" key="1">
    <source>
        <dbReference type="ARBA" id="ARBA00004141"/>
    </source>
</evidence>
<name>A0AAJ0U703_9GAMM</name>
<keyword evidence="9" id="KW-1185">Reference proteome</keyword>
<reference evidence="8" key="2">
    <citation type="journal article" date="2020" name="Microorganisms">
        <title>Osmotic Adaptation and Compatible Solute Biosynthesis of Phototrophic Bacteria as Revealed from Genome Analyses.</title>
        <authorList>
            <person name="Imhoff J.F."/>
            <person name="Rahn T."/>
            <person name="Kunzel S."/>
            <person name="Keller A."/>
            <person name="Neulinger S.C."/>
        </authorList>
    </citation>
    <scope>NUCLEOTIDE SEQUENCE</scope>
    <source>
        <strain evidence="8">DSM 11080</strain>
    </source>
</reference>
<dbReference type="PANTHER" id="PTHR37422:SF13">
    <property type="entry name" value="LIPOPOLYSACCHARIDE BIOSYNTHESIS PROTEIN PA4999-RELATED"/>
    <property type="match status" value="1"/>
</dbReference>
<keyword evidence="3 6" id="KW-1133">Transmembrane helix</keyword>
<feature type="transmembrane region" description="Helical" evidence="6">
    <location>
        <begin position="183"/>
        <end position="205"/>
    </location>
</feature>
<protein>
    <recommendedName>
        <fullName evidence="7">O-antigen ligase-related domain-containing protein</fullName>
    </recommendedName>
</protein>
<feature type="transmembrane region" description="Helical" evidence="6">
    <location>
        <begin position="387"/>
        <end position="407"/>
    </location>
</feature>
<dbReference type="AlphaFoldDB" id="A0AAJ0U703"/>
<feature type="transmembrane region" description="Helical" evidence="6">
    <location>
        <begin position="348"/>
        <end position="375"/>
    </location>
</feature>
<dbReference type="InterPro" id="IPR051533">
    <property type="entry name" value="WaaL-like"/>
</dbReference>
<feature type="transmembrane region" description="Helical" evidence="6">
    <location>
        <begin position="212"/>
        <end position="229"/>
    </location>
</feature>
<feature type="transmembrane region" description="Helical" evidence="6">
    <location>
        <begin position="12"/>
        <end position="29"/>
    </location>
</feature>
<evidence type="ECO:0000313" key="8">
    <source>
        <dbReference type="EMBL" id="MBK1706367.1"/>
    </source>
</evidence>
<evidence type="ECO:0000256" key="3">
    <source>
        <dbReference type="ARBA" id="ARBA00022989"/>
    </source>
</evidence>
<organism evidence="8 9">
    <name type="scientific">Halochromatium glycolicum</name>
    <dbReference type="NCBI Taxonomy" id="85075"/>
    <lineage>
        <taxon>Bacteria</taxon>
        <taxon>Pseudomonadati</taxon>
        <taxon>Pseudomonadota</taxon>
        <taxon>Gammaproteobacteria</taxon>
        <taxon>Chromatiales</taxon>
        <taxon>Chromatiaceae</taxon>
        <taxon>Halochromatium</taxon>
    </lineage>
</organism>
<feature type="compositionally biased region" description="Low complexity" evidence="5">
    <location>
        <begin position="450"/>
        <end position="461"/>
    </location>
</feature>
<comment type="caution">
    <text evidence="8">The sequence shown here is derived from an EMBL/GenBank/DDBJ whole genome shotgun (WGS) entry which is preliminary data.</text>
</comment>
<feature type="transmembrane region" description="Helical" evidence="6">
    <location>
        <begin position="77"/>
        <end position="98"/>
    </location>
</feature>
<feature type="transmembrane region" description="Helical" evidence="6">
    <location>
        <begin position="419"/>
        <end position="437"/>
    </location>
</feature>
<keyword evidence="4 6" id="KW-0472">Membrane</keyword>
<feature type="transmembrane region" description="Helical" evidence="6">
    <location>
        <begin position="133"/>
        <end position="154"/>
    </location>
</feature>
<sequence>MLDLSLSHYVQLIAALTGGTIIFVIGYVVPPQKTIPALLLLAPFQIIATRYGSANMVLTYLLAAALLMRGRLSAPPLLLPMSLVVLACIASALMAHRATWSDHLYYLISLGSAFLMLWLGYQWARLVESLKTVVAVVIALDVLVVIYCFVQLLVGFDRIALFGVNEFALTSNWEGGQRLAGPFNAVGITAEFLVLGILFVTWQIFHVEKVSSRILLVCLVGANLAFLIATGNRGGFLTLIISSFLFVYVFRREIGFKGIVAMGVGGTLLFAATATVIITTTDFNQLFVRLSETETEGLVPDTRSVTWPAAIEGITERPILGHGPRFRLQNEFERVIPGRTIRPYPHNLYLFVLYTLGIVGFLAWGSFVAAVGLRLAPAALQARGDPYLNSLVKLFAIAFLAVLVDQIKVEFLRFNLTDYWHILFALAGIAVAAAERARSAVPAYRFSSASLSPRRPASPTSGRKDDLHGGASSMA</sequence>
<evidence type="ECO:0000256" key="5">
    <source>
        <dbReference type="SAM" id="MobiDB-lite"/>
    </source>
</evidence>
<reference evidence="8" key="1">
    <citation type="submission" date="2017-08" db="EMBL/GenBank/DDBJ databases">
        <authorList>
            <person name="Imhoff J.F."/>
            <person name="Rahn T."/>
            <person name="Kuenzel S."/>
            <person name="Neulinger S.C."/>
        </authorList>
    </citation>
    <scope>NUCLEOTIDE SEQUENCE</scope>
    <source>
        <strain evidence="8">DSM 11080</strain>
    </source>
</reference>
<keyword evidence="2 6" id="KW-0812">Transmembrane</keyword>
<evidence type="ECO:0000259" key="7">
    <source>
        <dbReference type="Pfam" id="PF04932"/>
    </source>
</evidence>
<feature type="region of interest" description="Disordered" evidence="5">
    <location>
        <begin position="450"/>
        <end position="475"/>
    </location>
</feature>